<accession>A0A9W9YLN9</accession>
<dbReference type="Proteomes" id="UP001163046">
    <property type="component" value="Unassembled WGS sequence"/>
</dbReference>
<feature type="region of interest" description="Disordered" evidence="1">
    <location>
        <begin position="1"/>
        <end position="36"/>
    </location>
</feature>
<keyword evidence="2" id="KW-0812">Transmembrane</keyword>
<evidence type="ECO:0000256" key="2">
    <source>
        <dbReference type="SAM" id="Phobius"/>
    </source>
</evidence>
<proteinExistence type="predicted"/>
<dbReference type="AlphaFoldDB" id="A0A9W9YLN9"/>
<organism evidence="3 4">
    <name type="scientific">Desmophyllum pertusum</name>
    <dbReference type="NCBI Taxonomy" id="174260"/>
    <lineage>
        <taxon>Eukaryota</taxon>
        <taxon>Metazoa</taxon>
        <taxon>Cnidaria</taxon>
        <taxon>Anthozoa</taxon>
        <taxon>Hexacorallia</taxon>
        <taxon>Scleractinia</taxon>
        <taxon>Caryophylliina</taxon>
        <taxon>Caryophylliidae</taxon>
        <taxon>Desmophyllum</taxon>
    </lineage>
</organism>
<keyword evidence="2" id="KW-0472">Membrane</keyword>
<protein>
    <submittedName>
        <fullName evidence="3">Uncharacterized protein</fullName>
    </submittedName>
</protein>
<sequence length="119" mass="12863">MASSSECKPHKEDGTPFKDVSPDGSHKTVTSAASKKPTVLRRTTAVFAVILLVSGVVLTATFLTRKQQTSGSLVEVNLEQGETLTYQVEQNLEVQSGELQKGTIYLIDIKSQPVTTLRA</sequence>
<comment type="caution">
    <text evidence="3">The sequence shown here is derived from an EMBL/GenBank/DDBJ whole genome shotgun (WGS) entry which is preliminary data.</text>
</comment>
<evidence type="ECO:0000313" key="3">
    <source>
        <dbReference type="EMBL" id="KAJ7351884.1"/>
    </source>
</evidence>
<evidence type="ECO:0000256" key="1">
    <source>
        <dbReference type="SAM" id="MobiDB-lite"/>
    </source>
</evidence>
<feature type="compositionally biased region" description="Basic and acidic residues" evidence="1">
    <location>
        <begin position="7"/>
        <end position="26"/>
    </location>
</feature>
<name>A0A9W9YLN9_9CNID</name>
<gene>
    <name evidence="3" type="ORF">OS493_034791</name>
</gene>
<evidence type="ECO:0000313" key="4">
    <source>
        <dbReference type="Proteomes" id="UP001163046"/>
    </source>
</evidence>
<dbReference type="EMBL" id="MU827351">
    <property type="protein sequence ID" value="KAJ7351884.1"/>
    <property type="molecule type" value="Genomic_DNA"/>
</dbReference>
<feature type="transmembrane region" description="Helical" evidence="2">
    <location>
        <begin position="44"/>
        <end position="63"/>
    </location>
</feature>
<reference evidence="3" key="1">
    <citation type="submission" date="2023-01" db="EMBL/GenBank/DDBJ databases">
        <title>Genome assembly of the deep-sea coral Lophelia pertusa.</title>
        <authorList>
            <person name="Herrera S."/>
            <person name="Cordes E."/>
        </authorList>
    </citation>
    <scope>NUCLEOTIDE SEQUENCE</scope>
    <source>
        <strain evidence="3">USNM1676648</strain>
        <tissue evidence="3">Polyp</tissue>
    </source>
</reference>
<keyword evidence="4" id="KW-1185">Reference proteome</keyword>
<keyword evidence="2" id="KW-1133">Transmembrane helix</keyword>